<keyword evidence="3" id="KW-0862">Zinc</keyword>
<dbReference type="Proteomes" id="UP000594638">
    <property type="component" value="Unassembled WGS sequence"/>
</dbReference>
<gene>
    <name evidence="4" type="ORF">OLEA9_A106154</name>
</gene>
<proteinExistence type="predicted"/>
<evidence type="ECO:0000256" key="3">
    <source>
        <dbReference type="ARBA" id="ARBA00022833"/>
    </source>
</evidence>
<dbReference type="PANTHER" id="PTHR42647:SF55">
    <property type="entry name" value="BOI-RELATED E3 UBIQUITIN-PROTEIN LIGASE 1"/>
    <property type="match status" value="1"/>
</dbReference>
<feature type="non-terminal residue" evidence="4">
    <location>
        <position position="252"/>
    </location>
</feature>
<comment type="caution">
    <text evidence="4">The sequence shown here is derived from an EMBL/GenBank/DDBJ whole genome shotgun (WGS) entry which is preliminary data.</text>
</comment>
<evidence type="ECO:0000256" key="2">
    <source>
        <dbReference type="ARBA" id="ARBA00022771"/>
    </source>
</evidence>
<dbReference type="OrthoDB" id="1711136at2759"/>
<keyword evidence="2" id="KW-0863">Zinc-finger</keyword>
<dbReference type="PANTHER" id="PTHR42647">
    <property type="entry name" value="SBP (S-RIBONUCLEASE BINDING PROTEIN) FAMILY PROTEIN"/>
    <property type="match status" value="1"/>
</dbReference>
<dbReference type="EMBL" id="CACTIH010007677">
    <property type="protein sequence ID" value="CAA3017112.1"/>
    <property type="molecule type" value="Genomic_DNA"/>
</dbReference>
<organism evidence="4 5">
    <name type="scientific">Olea europaea subsp. europaea</name>
    <dbReference type="NCBI Taxonomy" id="158383"/>
    <lineage>
        <taxon>Eukaryota</taxon>
        <taxon>Viridiplantae</taxon>
        <taxon>Streptophyta</taxon>
        <taxon>Embryophyta</taxon>
        <taxon>Tracheophyta</taxon>
        <taxon>Spermatophyta</taxon>
        <taxon>Magnoliopsida</taxon>
        <taxon>eudicotyledons</taxon>
        <taxon>Gunneridae</taxon>
        <taxon>Pentapetalae</taxon>
        <taxon>asterids</taxon>
        <taxon>lamiids</taxon>
        <taxon>Lamiales</taxon>
        <taxon>Oleaceae</taxon>
        <taxon>Oleeae</taxon>
        <taxon>Olea</taxon>
    </lineage>
</organism>
<sequence length="252" mass="28212">MAVEASNFNIFPSQFIPNRDLVNCNHGKALAYNNQMGSSAVPLASSVPETLLPIYQSFYSAPAKSSVYTDSGLTYNLPAALRKRSRESMNQLYATSNFGAPQKNNGISQFPCFVGEETLPQIQQYQLEMDSIISQHTKKIKLELGDKQKQQARSLLSALEEGVMNKLKEKEDQLQRTGKTNLFLQERVKSLFMENQLWRNLAQTNEATAKSLRTNLEQVLAHVSDERLLGGAAVGRRVEEEDVESCCDSSRK</sequence>
<accession>A0A8S0UG04</accession>
<evidence type="ECO:0000313" key="5">
    <source>
        <dbReference type="Proteomes" id="UP000594638"/>
    </source>
</evidence>
<evidence type="ECO:0000313" key="4">
    <source>
        <dbReference type="EMBL" id="CAA3017112.1"/>
    </source>
</evidence>
<evidence type="ECO:0008006" key="6">
    <source>
        <dbReference type="Google" id="ProtNLM"/>
    </source>
</evidence>
<reference evidence="4 5" key="1">
    <citation type="submission" date="2019-12" db="EMBL/GenBank/DDBJ databases">
        <authorList>
            <person name="Alioto T."/>
            <person name="Alioto T."/>
            <person name="Gomez Garrido J."/>
        </authorList>
    </citation>
    <scope>NUCLEOTIDE SEQUENCE [LARGE SCALE GENOMIC DNA]</scope>
</reference>
<protein>
    <recommendedName>
        <fullName evidence="6">BOI-related E3 ubiquitin-protein ligase 3</fullName>
    </recommendedName>
</protein>
<dbReference type="GO" id="GO:0043067">
    <property type="term" value="P:regulation of programmed cell death"/>
    <property type="evidence" value="ECO:0007669"/>
    <property type="project" value="TreeGrafter"/>
</dbReference>
<keyword evidence="5" id="KW-1185">Reference proteome</keyword>
<dbReference type="GO" id="GO:0004842">
    <property type="term" value="F:ubiquitin-protein transferase activity"/>
    <property type="evidence" value="ECO:0007669"/>
    <property type="project" value="TreeGrafter"/>
</dbReference>
<dbReference type="GO" id="GO:0008270">
    <property type="term" value="F:zinc ion binding"/>
    <property type="evidence" value="ECO:0007669"/>
    <property type="project" value="UniProtKB-KW"/>
</dbReference>
<keyword evidence="1" id="KW-0479">Metal-binding</keyword>
<dbReference type="AlphaFoldDB" id="A0A8S0UG04"/>
<name>A0A8S0UG04_OLEEU</name>
<evidence type="ECO:0000256" key="1">
    <source>
        <dbReference type="ARBA" id="ARBA00022723"/>
    </source>
</evidence>
<dbReference type="Gramene" id="OE9A106154T1">
    <property type="protein sequence ID" value="OE9A106154C1"/>
    <property type="gene ID" value="OE9A106154"/>
</dbReference>